<name>A0A0R3UEF0_MESCO</name>
<dbReference type="InterPro" id="IPR047106">
    <property type="entry name" value="NFIL3-like_bZIP"/>
</dbReference>
<dbReference type="InterPro" id="IPR047229">
    <property type="entry name" value="NFIL3-like"/>
</dbReference>
<dbReference type="GO" id="GO:0003677">
    <property type="term" value="F:DNA binding"/>
    <property type="evidence" value="ECO:0007669"/>
    <property type="project" value="UniProtKB-KW"/>
</dbReference>
<dbReference type="SUPFAM" id="SSF57959">
    <property type="entry name" value="Leucine zipper domain"/>
    <property type="match status" value="1"/>
</dbReference>
<evidence type="ECO:0000256" key="2">
    <source>
        <dbReference type="ARBA" id="ARBA00023015"/>
    </source>
</evidence>
<evidence type="ECO:0000259" key="8">
    <source>
        <dbReference type="PROSITE" id="PS50217"/>
    </source>
</evidence>
<dbReference type="CDD" id="cd14694">
    <property type="entry name" value="bZIP_NFIL3"/>
    <property type="match status" value="1"/>
</dbReference>
<dbReference type="STRING" id="53468.A0A0R3UEF0"/>
<reference evidence="11" key="1">
    <citation type="submission" date="2017-02" db="UniProtKB">
        <authorList>
            <consortium name="WormBaseParasite"/>
        </authorList>
    </citation>
    <scope>IDENTIFICATION</scope>
</reference>
<evidence type="ECO:0000256" key="1">
    <source>
        <dbReference type="ARBA" id="ARBA00006079"/>
    </source>
</evidence>
<dbReference type="PROSITE" id="PS00036">
    <property type="entry name" value="BZIP_BASIC"/>
    <property type="match status" value="1"/>
</dbReference>
<organism evidence="11">
    <name type="scientific">Mesocestoides corti</name>
    <name type="common">Flatworm</name>
    <dbReference type="NCBI Taxonomy" id="53468"/>
    <lineage>
        <taxon>Eukaryota</taxon>
        <taxon>Metazoa</taxon>
        <taxon>Spiralia</taxon>
        <taxon>Lophotrochozoa</taxon>
        <taxon>Platyhelminthes</taxon>
        <taxon>Cestoda</taxon>
        <taxon>Eucestoda</taxon>
        <taxon>Cyclophyllidea</taxon>
        <taxon>Mesocestoididae</taxon>
        <taxon>Mesocestoides</taxon>
    </lineage>
</organism>
<dbReference type="InterPro" id="IPR046347">
    <property type="entry name" value="bZIP_sf"/>
</dbReference>
<dbReference type="PROSITE" id="PS50217">
    <property type="entry name" value="BZIP"/>
    <property type="match status" value="1"/>
</dbReference>
<keyword evidence="6" id="KW-0175">Coiled coil</keyword>
<keyword evidence="5" id="KW-0539">Nucleus</keyword>
<dbReference type="PANTHER" id="PTHR15284:SF0">
    <property type="entry name" value="GH23983P"/>
    <property type="match status" value="1"/>
</dbReference>
<dbReference type="Proteomes" id="UP000267029">
    <property type="component" value="Unassembled WGS sequence"/>
</dbReference>
<evidence type="ECO:0000256" key="7">
    <source>
        <dbReference type="SAM" id="MobiDB-lite"/>
    </source>
</evidence>
<keyword evidence="10" id="KW-1185">Reference proteome</keyword>
<sequence>MSVPHSTSKSVYADARYRQNSSVPADRYRVVPLASMGEFVADEDGTVMAAPSSTDSPHSSPSSSIIPPVSSTFLYNSMMSATHSVSPQPPCLLNEEEELEEEDMCPSYRSGETRKAREFIPESKKDEKYWERRRKNNEAAKRSREKRRQNDALMEQEIAELKHQNEALMRDNAALLREVAALKARHKVDAADPVALAQPTPPPPPPLAPTLNTLDLLALQRLLSALASNNGTGVLDQGKTRAGGGLDESPLDLSGGKPSLLQHQCLVQPSPPNPTLPVEEMEQSELQFGLCPDHIEIAPPVRVFNSDDLGLLLRCTVERKAYLL</sequence>
<proteinExistence type="inferred from homology"/>
<keyword evidence="3" id="KW-0238">DNA-binding</keyword>
<dbReference type="Gene3D" id="1.20.5.170">
    <property type="match status" value="1"/>
</dbReference>
<evidence type="ECO:0000313" key="9">
    <source>
        <dbReference type="EMBL" id="VDD79370.1"/>
    </source>
</evidence>
<reference evidence="9 10" key="2">
    <citation type="submission" date="2018-10" db="EMBL/GenBank/DDBJ databases">
        <authorList>
            <consortium name="Pathogen Informatics"/>
        </authorList>
    </citation>
    <scope>NUCLEOTIDE SEQUENCE [LARGE SCALE GENOMIC DNA]</scope>
</reference>
<dbReference type="Pfam" id="PF07716">
    <property type="entry name" value="bZIP_2"/>
    <property type="match status" value="1"/>
</dbReference>
<dbReference type="AlphaFoldDB" id="A0A0R3UEF0"/>
<dbReference type="OrthoDB" id="6151507at2759"/>
<evidence type="ECO:0000313" key="11">
    <source>
        <dbReference type="WBParaSite" id="MCOS_0000537201-mRNA-1"/>
    </source>
</evidence>
<dbReference type="GO" id="GO:0003700">
    <property type="term" value="F:DNA-binding transcription factor activity"/>
    <property type="evidence" value="ECO:0007669"/>
    <property type="project" value="InterPro"/>
</dbReference>
<feature type="coiled-coil region" evidence="6">
    <location>
        <begin position="136"/>
        <end position="185"/>
    </location>
</feature>
<evidence type="ECO:0000256" key="3">
    <source>
        <dbReference type="ARBA" id="ARBA00023125"/>
    </source>
</evidence>
<evidence type="ECO:0000256" key="4">
    <source>
        <dbReference type="ARBA" id="ARBA00023163"/>
    </source>
</evidence>
<dbReference type="WBParaSite" id="MCOS_0000537201-mRNA-1">
    <property type="protein sequence ID" value="MCOS_0000537201-mRNA-1"/>
    <property type="gene ID" value="MCOS_0000537201"/>
</dbReference>
<feature type="domain" description="BZIP" evidence="8">
    <location>
        <begin position="126"/>
        <end position="183"/>
    </location>
</feature>
<evidence type="ECO:0000313" key="10">
    <source>
        <dbReference type="Proteomes" id="UP000267029"/>
    </source>
</evidence>
<evidence type="ECO:0000256" key="6">
    <source>
        <dbReference type="SAM" id="Coils"/>
    </source>
</evidence>
<dbReference type="SMART" id="SM00338">
    <property type="entry name" value="BRLZ"/>
    <property type="match status" value="1"/>
</dbReference>
<keyword evidence="4" id="KW-0804">Transcription</keyword>
<comment type="similarity">
    <text evidence="1">Belongs to the bZIP family. NFIL3 subfamily.</text>
</comment>
<gene>
    <name evidence="9" type="ORF">MCOS_LOCUS5373</name>
</gene>
<dbReference type="EMBL" id="UXSR01005192">
    <property type="protein sequence ID" value="VDD79370.1"/>
    <property type="molecule type" value="Genomic_DNA"/>
</dbReference>
<dbReference type="GO" id="GO:0005634">
    <property type="term" value="C:nucleus"/>
    <property type="evidence" value="ECO:0007669"/>
    <property type="project" value="TreeGrafter"/>
</dbReference>
<feature type="region of interest" description="Disordered" evidence="7">
    <location>
        <begin position="45"/>
        <end position="65"/>
    </location>
</feature>
<feature type="compositionally biased region" description="Low complexity" evidence="7">
    <location>
        <begin position="51"/>
        <end position="65"/>
    </location>
</feature>
<keyword evidence="2" id="KW-0805">Transcription regulation</keyword>
<dbReference type="FunFam" id="1.20.5.170:FF:000025">
    <property type="entry name" value="nuclear factor interleukin-3-regulated protein-like"/>
    <property type="match status" value="1"/>
</dbReference>
<dbReference type="GO" id="GO:0007623">
    <property type="term" value="P:circadian rhythm"/>
    <property type="evidence" value="ECO:0007669"/>
    <property type="project" value="TreeGrafter"/>
</dbReference>
<dbReference type="InterPro" id="IPR004827">
    <property type="entry name" value="bZIP"/>
</dbReference>
<dbReference type="PANTHER" id="PTHR15284">
    <property type="entry name" value="NUCLEAR FACTOR INTERLEUKIN-3-REGULATED PROTEIN"/>
    <property type="match status" value="1"/>
</dbReference>
<accession>A0A0R3UEF0</accession>
<protein>
    <submittedName>
        <fullName evidence="11">BZIP domain-containing protein</fullName>
    </submittedName>
</protein>
<evidence type="ECO:0000256" key="5">
    <source>
        <dbReference type="ARBA" id="ARBA00023242"/>
    </source>
</evidence>